<reference evidence="1 2" key="1">
    <citation type="submission" date="2018-12" db="EMBL/GenBank/DDBJ databases">
        <authorList>
            <consortium name="Pathogen Informatics"/>
        </authorList>
    </citation>
    <scope>NUCLEOTIDE SEQUENCE [LARGE SCALE GENOMIC DNA]</scope>
    <source>
        <strain evidence="1 2">NCTC6754</strain>
    </source>
</reference>
<dbReference type="AlphaFoldDB" id="A0A3S4HYM3"/>
<evidence type="ECO:0000313" key="2">
    <source>
        <dbReference type="Proteomes" id="UP000269208"/>
    </source>
</evidence>
<protein>
    <submittedName>
        <fullName evidence="1">Uncharacterized protein</fullName>
    </submittedName>
</protein>
<organism evidence="1 2">
    <name type="scientific">Salmonella enterica I</name>
    <dbReference type="NCBI Taxonomy" id="59201"/>
    <lineage>
        <taxon>Bacteria</taxon>
        <taxon>Pseudomonadati</taxon>
        <taxon>Pseudomonadota</taxon>
        <taxon>Gammaproteobacteria</taxon>
        <taxon>Enterobacterales</taxon>
        <taxon>Enterobacteriaceae</taxon>
        <taxon>Salmonella</taxon>
    </lineage>
</organism>
<dbReference type="Proteomes" id="UP000269208">
    <property type="component" value="Chromosome"/>
</dbReference>
<sequence length="68" mass="7904">MNGLCPHTKLRRFFCRLLRAAFIGMPGDTNIKNRFVLITTHTLCQFPNLMPLQLRLWSYSSPDESYTA</sequence>
<accession>A0A3S4HYM3</accession>
<evidence type="ECO:0000313" key="1">
    <source>
        <dbReference type="EMBL" id="VEB57212.1"/>
    </source>
</evidence>
<proteinExistence type="predicted"/>
<dbReference type="EMBL" id="LR134190">
    <property type="protein sequence ID" value="VEB57212.1"/>
    <property type="molecule type" value="Genomic_DNA"/>
</dbReference>
<gene>
    <name evidence="1" type="ORF">NCTC6754_04771</name>
</gene>
<name>A0A3S4HYM3_SALET</name>